<feature type="transmembrane region" description="Helical" evidence="1">
    <location>
        <begin position="60"/>
        <end position="81"/>
    </location>
</feature>
<keyword evidence="3" id="KW-1185">Reference proteome</keyword>
<proteinExistence type="predicted"/>
<protein>
    <submittedName>
        <fullName evidence="2">Uncharacterized protein</fullName>
    </submittedName>
</protein>
<evidence type="ECO:0000256" key="1">
    <source>
        <dbReference type="SAM" id="Phobius"/>
    </source>
</evidence>
<evidence type="ECO:0000313" key="2">
    <source>
        <dbReference type="EMBL" id="KAF6027462.1"/>
    </source>
</evidence>
<dbReference type="EMBL" id="VXIV02002088">
    <property type="protein sequence ID" value="KAF6027462.1"/>
    <property type="molecule type" value="Genomic_DNA"/>
</dbReference>
<comment type="caution">
    <text evidence="2">The sequence shown here is derived from an EMBL/GenBank/DDBJ whole genome shotgun (WGS) entry which is preliminary data.</text>
</comment>
<gene>
    <name evidence="2" type="ORF">EB796_014224</name>
</gene>
<organism evidence="2 3">
    <name type="scientific">Bugula neritina</name>
    <name type="common">Brown bryozoan</name>
    <name type="synonym">Sertularia neritina</name>
    <dbReference type="NCBI Taxonomy" id="10212"/>
    <lineage>
        <taxon>Eukaryota</taxon>
        <taxon>Metazoa</taxon>
        <taxon>Spiralia</taxon>
        <taxon>Lophotrochozoa</taxon>
        <taxon>Bryozoa</taxon>
        <taxon>Gymnolaemata</taxon>
        <taxon>Cheilostomatida</taxon>
        <taxon>Flustrina</taxon>
        <taxon>Buguloidea</taxon>
        <taxon>Bugulidae</taxon>
        <taxon>Bugula</taxon>
    </lineage>
</organism>
<dbReference type="AlphaFoldDB" id="A0A7J7JM63"/>
<reference evidence="2" key="1">
    <citation type="submission" date="2020-06" db="EMBL/GenBank/DDBJ databases">
        <title>Draft genome of Bugula neritina, a colonial animal packing powerful symbionts and potential medicines.</title>
        <authorList>
            <person name="Rayko M."/>
        </authorList>
    </citation>
    <scope>NUCLEOTIDE SEQUENCE [LARGE SCALE GENOMIC DNA]</scope>
    <source>
        <strain evidence="2">Kwan_BN1</strain>
    </source>
</reference>
<accession>A0A7J7JM63</accession>
<evidence type="ECO:0000313" key="3">
    <source>
        <dbReference type="Proteomes" id="UP000593567"/>
    </source>
</evidence>
<dbReference type="Proteomes" id="UP000593567">
    <property type="component" value="Unassembled WGS sequence"/>
</dbReference>
<sequence length="128" mass="14996">MHYPLHYTLSSSLYTILFTIHYPLHYTLSSTLYTIFYTIHYLLHYTLSSTLYTILFTLHYPLHSTLSSTLYTILFTILFVLQRGVQEISCQRSGVRRSDSADKENVFHTVEREKQEYIGSGRGRTSQT</sequence>
<keyword evidence="1" id="KW-1133">Transmembrane helix</keyword>
<keyword evidence="1" id="KW-0812">Transmembrane</keyword>
<name>A0A7J7JM63_BUGNE</name>
<feature type="transmembrane region" description="Helical" evidence="1">
    <location>
        <begin position="31"/>
        <end position="54"/>
    </location>
</feature>
<keyword evidence="1" id="KW-0472">Membrane</keyword>